<dbReference type="EMBL" id="WBOS01000004">
    <property type="protein sequence ID" value="KAB2336363.1"/>
    <property type="molecule type" value="Genomic_DNA"/>
</dbReference>
<evidence type="ECO:0000259" key="2">
    <source>
        <dbReference type="Pfam" id="PF12638"/>
    </source>
</evidence>
<dbReference type="PANTHER" id="PTHR31750">
    <property type="entry name" value="PROTEIN STAY-GREEN 1, CHLOROPLASTIC-RELATED"/>
    <property type="match status" value="1"/>
</dbReference>
<gene>
    <name evidence="3" type="ORF">F7731_11675</name>
</gene>
<evidence type="ECO:0000256" key="1">
    <source>
        <dbReference type="ARBA" id="ARBA00022946"/>
    </source>
</evidence>
<protein>
    <recommendedName>
        <fullName evidence="2">Staygreen protein domain-containing protein</fullName>
    </recommendedName>
</protein>
<reference evidence="3 4" key="1">
    <citation type="journal article" date="2016" name="Antonie Van Leeuwenhoek">
        <title>Bacillus depressus sp. nov., isolated from soil of a sunflower field.</title>
        <authorList>
            <person name="Wei X."/>
            <person name="Xin D."/>
            <person name="Xin Y."/>
            <person name="Zhang H."/>
            <person name="Wang T."/>
            <person name="Zhang J."/>
        </authorList>
    </citation>
    <scope>NUCLEOTIDE SEQUENCE [LARGE SCALE GENOMIC DNA]</scope>
    <source>
        <strain evidence="3 4">BZ1</strain>
    </source>
</reference>
<organism evidence="3 4">
    <name type="scientific">Cytobacillus depressus</name>
    <dbReference type="NCBI Taxonomy" id="1602942"/>
    <lineage>
        <taxon>Bacteria</taxon>
        <taxon>Bacillati</taxon>
        <taxon>Bacillota</taxon>
        <taxon>Bacilli</taxon>
        <taxon>Bacillales</taxon>
        <taxon>Bacillaceae</taxon>
        <taxon>Cytobacillus</taxon>
    </lineage>
</organism>
<dbReference type="Proteomes" id="UP000481030">
    <property type="component" value="Unassembled WGS sequence"/>
</dbReference>
<keyword evidence="1" id="KW-0809">Transit peptide</keyword>
<sequence>MSQFSASKLYTKFLPPTNQWFPVNGRKYTLTHSDTSGDLFLTIGNRFNLAAINLKTRDEVLAEWFRKDKQFIFIGKVYVSGGEFDEPSSRKRFLIFQKEAKLALTAIFYGDRSVFSYYPQLLDSSVFIQFESIYPQFKQVLYYGNPRQYLDSSFFKMLLNDLF</sequence>
<evidence type="ECO:0000313" key="4">
    <source>
        <dbReference type="Proteomes" id="UP000481030"/>
    </source>
</evidence>
<proteinExistence type="predicted"/>
<dbReference type="Pfam" id="PF12638">
    <property type="entry name" value="Staygreen"/>
    <property type="match status" value="1"/>
</dbReference>
<accession>A0A6L3V5L9</accession>
<keyword evidence="4" id="KW-1185">Reference proteome</keyword>
<name>A0A6L3V5L9_9BACI</name>
<feature type="domain" description="Staygreen protein" evidence="2">
    <location>
        <begin position="3"/>
        <end position="149"/>
    </location>
</feature>
<dbReference type="OrthoDB" id="1684395at2"/>
<evidence type="ECO:0000313" key="3">
    <source>
        <dbReference type="EMBL" id="KAB2336363.1"/>
    </source>
</evidence>
<dbReference type="InterPro" id="IPR024438">
    <property type="entry name" value="Staygreen"/>
</dbReference>
<dbReference type="AlphaFoldDB" id="A0A6L3V5L9"/>
<comment type="caution">
    <text evidence="3">The sequence shown here is derived from an EMBL/GenBank/DDBJ whole genome shotgun (WGS) entry which is preliminary data.</text>
</comment>
<dbReference type="PANTHER" id="PTHR31750:SF4">
    <property type="entry name" value="LP06106P"/>
    <property type="match status" value="1"/>
</dbReference>